<evidence type="ECO:0000313" key="4">
    <source>
        <dbReference type="Proteomes" id="UP001158066"/>
    </source>
</evidence>
<proteinExistence type="predicted"/>
<dbReference type="PANTHER" id="PTHR21530:SF7">
    <property type="entry name" value="TRAB DOMAIN-CONTAINING PROTEIN"/>
    <property type="match status" value="1"/>
</dbReference>
<feature type="transmembrane region" description="Helical" evidence="2">
    <location>
        <begin position="435"/>
        <end position="462"/>
    </location>
</feature>
<keyword evidence="2" id="KW-0472">Membrane</keyword>
<feature type="region of interest" description="Disordered" evidence="1">
    <location>
        <begin position="1"/>
        <end position="32"/>
    </location>
</feature>
<dbReference type="AlphaFoldDB" id="A0AA46AIW9"/>
<reference evidence="3" key="1">
    <citation type="submission" date="2017-05" db="EMBL/GenBank/DDBJ databases">
        <authorList>
            <person name="Varghese N."/>
            <person name="Submissions S."/>
        </authorList>
    </citation>
    <scope>NUCLEOTIDE SEQUENCE</scope>
    <source>
        <strain evidence="3">Su22</strain>
    </source>
</reference>
<sequence>MSQESGQQQRDNLATAEVDQQTPAAKTAKATETITEATVEAVAETATEATTEASAEAVSVETASNDGMEDTPVVLPPELEEAVTRLTLGEKEILLVGTAHVSRRSAEQVKEIIEMERPDAVCVELDEQRYQSIISGNKWKETDIFKIIKEKKATLLLMNLLISSFQKRMAKQFGVTPGQEMLQGIQSAQETGAALVLADRNIQVTFSRIWHGLGLKGRAQLILQIFMSLFEGDDITEEEMEKLKSKDTLNAMLSEFTEHFPQLKVPLIDERDQYLSQKIKDAPGRKVVAVLGAAHVPGIQEEIHKDHDLAALSRVPAKRKGPGMIGWLIPAVIIGIIGYTFYLNRDAGIRQSISWVLWNGSFSAIGATLAFAHPLAILTAFLAAPISSLNPLLAAGWFAGIVEAYIRRPNVQDFENLTDDVTSLKGFWKNKVTRILLVVALTNVGSSLGTFIGGADVIRLFLETISG</sequence>
<organism evidence="3 4">
    <name type="scientific">Anoxynatronum buryatiense</name>
    <dbReference type="NCBI Taxonomy" id="489973"/>
    <lineage>
        <taxon>Bacteria</taxon>
        <taxon>Bacillati</taxon>
        <taxon>Bacillota</taxon>
        <taxon>Clostridia</taxon>
        <taxon>Eubacteriales</taxon>
        <taxon>Clostridiaceae</taxon>
        <taxon>Anoxynatronum</taxon>
    </lineage>
</organism>
<feature type="compositionally biased region" description="Polar residues" evidence="1">
    <location>
        <begin position="1"/>
        <end position="23"/>
    </location>
</feature>
<dbReference type="InterPro" id="IPR046345">
    <property type="entry name" value="TraB_PrgY-like"/>
</dbReference>
<evidence type="ECO:0000313" key="3">
    <source>
        <dbReference type="EMBL" id="SMP54780.1"/>
    </source>
</evidence>
<accession>A0AA46AIW9</accession>
<dbReference type="InterPro" id="IPR005230">
    <property type="entry name" value="TraB_bac"/>
</dbReference>
<dbReference type="Pfam" id="PF01963">
    <property type="entry name" value="TraB_PrgY_gumN"/>
    <property type="match status" value="1"/>
</dbReference>
<name>A0AA46AIW9_9CLOT</name>
<dbReference type="InterPro" id="IPR002816">
    <property type="entry name" value="TraB/PrgY/GumN_fam"/>
</dbReference>
<dbReference type="NCBIfam" id="TIGR00261">
    <property type="entry name" value="traB"/>
    <property type="match status" value="1"/>
</dbReference>
<comment type="caution">
    <text evidence="3">The sequence shown here is derived from an EMBL/GenBank/DDBJ whole genome shotgun (WGS) entry which is preliminary data.</text>
</comment>
<evidence type="ECO:0000256" key="2">
    <source>
        <dbReference type="SAM" id="Phobius"/>
    </source>
</evidence>
<keyword evidence="2" id="KW-0812">Transmembrane</keyword>
<protein>
    <submittedName>
        <fullName evidence="3">Pheromone shutdown-related protein TraB</fullName>
    </submittedName>
</protein>
<feature type="transmembrane region" description="Helical" evidence="2">
    <location>
        <begin position="389"/>
        <end position="406"/>
    </location>
</feature>
<feature type="transmembrane region" description="Helical" evidence="2">
    <location>
        <begin position="324"/>
        <end position="343"/>
    </location>
</feature>
<dbReference type="Proteomes" id="UP001158066">
    <property type="component" value="Unassembled WGS sequence"/>
</dbReference>
<keyword evidence="2" id="KW-1133">Transmembrane helix</keyword>
<dbReference type="EMBL" id="FXUF01000005">
    <property type="protein sequence ID" value="SMP54780.1"/>
    <property type="molecule type" value="Genomic_DNA"/>
</dbReference>
<dbReference type="PANTHER" id="PTHR21530">
    <property type="entry name" value="PHEROMONE SHUTDOWN PROTEIN"/>
    <property type="match status" value="1"/>
</dbReference>
<dbReference type="CDD" id="cd14726">
    <property type="entry name" value="TraB_PrgY-like"/>
    <property type="match status" value="1"/>
</dbReference>
<evidence type="ECO:0000256" key="1">
    <source>
        <dbReference type="SAM" id="MobiDB-lite"/>
    </source>
</evidence>
<keyword evidence="4" id="KW-1185">Reference proteome</keyword>
<feature type="transmembrane region" description="Helical" evidence="2">
    <location>
        <begin position="355"/>
        <end position="383"/>
    </location>
</feature>
<gene>
    <name evidence="3" type="ORF">SAMN06296020_105163</name>
</gene>